<dbReference type="GO" id="GO:0008168">
    <property type="term" value="F:methyltransferase activity"/>
    <property type="evidence" value="ECO:0007669"/>
    <property type="project" value="UniProtKB-KW"/>
</dbReference>
<dbReference type="Proteomes" id="UP000325787">
    <property type="component" value="Chromosome"/>
</dbReference>
<evidence type="ECO:0000313" key="2">
    <source>
        <dbReference type="Proteomes" id="UP000325787"/>
    </source>
</evidence>
<keyword evidence="2" id="KW-1185">Reference proteome</keyword>
<dbReference type="RefSeq" id="WP_033429235.1">
    <property type="nucleotide sequence ID" value="NZ_CP034550.1"/>
</dbReference>
<keyword evidence="1" id="KW-0489">Methyltransferase</keyword>
<dbReference type="Gene3D" id="3.40.50.150">
    <property type="entry name" value="Vaccinia Virus protein VP39"/>
    <property type="match status" value="1"/>
</dbReference>
<gene>
    <name evidence="1" type="ORF">EKG83_31770</name>
</gene>
<dbReference type="AlphaFoldDB" id="A0A5Q0H602"/>
<keyword evidence="1" id="KW-0808">Transferase</keyword>
<organism evidence="1 2">
    <name type="scientific">Saccharothrix syringae</name>
    <name type="common">Nocardiopsis syringae</name>
    <dbReference type="NCBI Taxonomy" id="103733"/>
    <lineage>
        <taxon>Bacteria</taxon>
        <taxon>Bacillati</taxon>
        <taxon>Actinomycetota</taxon>
        <taxon>Actinomycetes</taxon>
        <taxon>Pseudonocardiales</taxon>
        <taxon>Pseudonocardiaceae</taxon>
        <taxon>Saccharothrix</taxon>
    </lineage>
</organism>
<dbReference type="KEGG" id="ssyi:EKG83_31770"/>
<protein>
    <submittedName>
        <fullName evidence="1">Class I SAM-dependent methyltransferase</fullName>
    </submittedName>
</protein>
<dbReference type="CDD" id="cd02440">
    <property type="entry name" value="AdoMet_MTases"/>
    <property type="match status" value="1"/>
</dbReference>
<proteinExistence type="predicted"/>
<dbReference type="InterPro" id="IPR029063">
    <property type="entry name" value="SAM-dependent_MTases_sf"/>
</dbReference>
<dbReference type="EMBL" id="CP034550">
    <property type="protein sequence ID" value="QFZ21364.1"/>
    <property type="molecule type" value="Genomic_DNA"/>
</dbReference>
<name>A0A5Q0H602_SACSY</name>
<dbReference type="OrthoDB" id="5182626at2"/>
<sequence length="305" mass="33653">MRSESTLPQLSHTLDGAVSAIPSFVFDPTDPWTTTFQAGLERAGLNGRRVYEVGIGTGTNVAFMLRRCSASLVLGSDLDPRLPALAQRFVGEAEPDLLDRFRPIDGSVNLIDTPVARAEVALADVVVGCLPQVPDPEDAMYARFHTAQLKIVVRPGQRTDDHIAHYYPWTAFNEYPFNTVGLGLIEALLRSTKAYAPKAEVVLMFACRVGKEALLRLFRANGYRPEQLASRIIRQNARTDISFFVALEAAMRGTGFERDFVCEFYADPDGEVPISATTARDLSAQDPTVPVYHEVCVLRGHPEQQ</sequence>
<dbReference type="SUPFAM" id="SSF53335">
    <property type="entry name" value="S-adenosyl-L-methionine-dependent methyltransferases"/>
    <property type="match status" value="1"/>
</dbReference>
<evidence type="ECO:0000313" key="1">
    <source>
        <dbReference type="EMBL" id="QFZ21364.1"/>
    </source>
</evidence>
<reference evidence="2" key="1">
    <citation type="journal article" date="2021" name="Curr. Microbiol.">
        <title>Complete genome of nocamycin-producing strain Saccharothrix syringae NRRL B-16468 reveals the biosynthetic potential for secondary metabolites.</title>
        <authorList>
            <person name="Mo X."/>
            <person name="Yang S."/>
        </authorList>
    </citation>
    <scope>NUCLEOTIDE SEQUENCE [LARGE SCALE GENOMIC DNA]</scope>
    <source>
        <strain evidence="2">ATCC 51364 / DSM 43886 / JCM 6844 / KCTC 9398 / NBRC 14523 / NRRL B-16468 / INA 2240</strain>
    </source>
</reference>
<accession>A0A5Q0H602</accession>
<dbReference type="GO" id="GO:0032259">
    <property type="term" value="P:methylation"/>
    <property type="evidence" value="ECO:0007669"/>
    <property type="project" value="UniProtKB-KW"/>
</dbReference>